<feature type="region of interest" description="Disordered" evidence="1">
    <location>
        <begin position="30"/>
        <end position="76"/>
    </location>
</feature>
<name>A0ABP9MUP8_9HYPH</name>
<organism evidence="2 3">
    <name type="scientific">Bartonella acomydis</name>
    <dbReference type="NCBI Taxonomy" id="686234"/>
    <lineage>
        <taxon>Bacteria</taxon>
        <taxon>Pseudomonadati</taxon>
        <taxon>Pseudomonadota</taxon>
        <taxon>Alphaproteobacteria</taxon>
        <taxon>Hyphomicrobiales</taxon>
        <taxon>Bartonellaceae</taxon>
        <taxon>Bartonella</taxon>
    </lineage>
</organism>
<feature type="compositionally biased region" description="Basic and acidic residues" evidence="1">
    <location>
        <begin position="364"/>
        <end position="384"/>
    </location>
</feature>
<comment type="caution">
    <text evidence="2">The sequence shown here is derived from an EMBL/GenBank/DDBJ whole genome shotgun (WGS) entry which is preliminary data.</text>
</comment>
<evidence type="ECO:0000313" key="3">
    <source>
        <dbReference type="Proteomes" id="UP001501525"/>
    </source>
</evidence>
<dbReference type="EMBL" id="BAABIY010000094">
    <property type="protein sequence ID" value="GAA5102326.1"/>
    <property type="molecule type" value="Genomic_DNA"/>
</dbReference>
<proteinExistence type="predicted"/>
<reference evidence="3" key="1">
    <citation type="journal article" date="2019" name="Int. J. Syst. Evol. Microbiol.">
        <title>The Global Catalogue of Microorganisms (GCM) 10K type strain sequencing project: providing services to taxonomists for standard genome sequencing and annotation.</title>
        <authorList>
            <consortium name="The Broad Institute Genomics Platform"/>
            <consortium name="The Broad Institute Genome Sequencing Center for Infectious Disease"/>
            <person name="Wu L."/>
            <person name="Ma J."/>
        </authorList>
    </citation>
    <scope>NUCLEOTIDE SEQUENCE [LARGE SCALE GENOMIC DNA]</scope>
    <source>
        <strain evidence="3">JCM 17706</strain>
    </source>
</reference>
<evidence type="ECO:0000256" key="1">
    <source>
        <dbReference type="SAM" id="MobiDB-lite"/>
    </source>
</evidence>
<gene>
    <name evidence="2" type="ORF">GCM10023260_14170</name>
</gene>
<protein>
    <submittedName>
        <fullName evidence="2">Uncharacterized protein</fullName>
    </submittedName>
</protein>
<evidence type="ECO:0000313" key="2">
    <source>
        <dbReference type="EMBL" id="GAA5102326.1"/>
    </source>
</evidence>
<accession>A0ABP9MUP8</accession>
<dbReference type="NCBIfam" id="NF033856">
    <property type="entry name" value="T4SS_effec_BID"/>
    <property type="match status" value="2"/>
</dbReference>
<dbReference type="Proteomes" id="UP001501525">
    <property type="component" value="Unassembled WGS sequence"/>
</dbReference>
<dbReference type="RefSeq" id="WP_345097329.1">
    <property type="nucleotide sequence ID" value="NZ_BAABIY010000094.1"/>
</dbReference>
<keyword evidence="3" id="KW-1185">Reference proteome</keyword>
<feature type="compositionally biased region" description="Basic and acidic residues" evidence="1">
    <location>
        <begin position="39"/>
        <end position="67"/>
    </location>
</feature>
<sequence>MRKNQPPSFSSPSVQKRIKLSEQAAAELAASESLCGEFTPRDKTTSTTTREDRQESSLSRTEQRRDTTATSSKTSITLSEEQITQLLHHSRLVTSYQEEIRRICKTVYGNSHALQEKIEEIIINPAAGENLSSQITINPRELHRLAGKQMLGIKSSTRKIAEENLSALCGLVDCYIEAVKVTRADLAITPLAVLPYYEQLIGKETLTKILQTSRHPARENASLKDDEIADKMRQHPVVKRHYAQIEYWCQVVFGKSDILQQKTEGMFENSAAAEELSWQIAAYPQSFGRYAGVNMCGLKNKTRKTAEAGLSHLISAVDNYANAIQQVKESIVQTQQITPEASARFIQDLSVSLRESENISATPSHHETAKSPQHSPERIQDTQSRKAVRPKMLALAS</sequence>
<feature type="region of interest" description="Disordered" evidence="1">
    <location>
        <begin position="356"/>
        <end position="397"/>
    </location>
</feature>